<evidence type="ECO:0000313" key="5">
    <source>
        <dbReference type="Proteomes" id="UP000614410"/>
    </source>
</evidence>
<dbReference type="PROSITE" id="PS00600">
    <property type="entry name" value="AA_TRANSFER_CLASS_3"/>
    <property type="match status" value="1"/>
</dbReference>
<dbReference type="SUPFAM" id="SSF53383">
    <property type="entry name" value="PLP-dependent transferases"/>
    <property type="match status" value="1"/>
</dbReference>
<dbReference type="AlphaFoldDB" id="A0A934KF57"/>
<dbReference type="GO" id="GO:0008483">
    <property type="term" value="F:transaminase activity"/>
    <property type="evidence" value="ECO:0007669"/>
    <property type="project" value="UniProtKB-KW"/>
</dbReference>
<keyword evidence="2 3" id="KW-0663">Pyridoxal phosphate</keyword>
<comment type="caution">
    <text evidence="4">The sequence shown here is derived from an EMBL/GenBank/DDBJ whole genome shotgun (WGS) entry which is preliminary data.</text>
</comment>
<accession>A0A934KF57</accession>
<dbReference type="InterPro" id="IPR015422">
    <property type="entry name" value="PyrdxlP-dep_Trfase_small"/>
</dbReference>
<name>A0A934KF57_9BACT</name>
<keyword evidence="4" id="KW-0032">Aminotransferase</keyword>
<protein>
    <submittedName>
        <fullName evidence="4">Aminotransferase class III-fold pyridoxal phosphate-dependent enzyme</fullName>
    </submittedName>
</protein>
<evidence type="ECO:0000256" key="2">
    <source>
        <dbReference type="ARBA" id="ARBA00022898"/>
    </source>
</evidence>
<dbReference type="GO" id="GO:0030170">
    <property type="term" value="F:pyridoxal phosphate binding"/>
    <property type="evidence" value="ECO:0007669"/>
    <property type="project" value="InterPro"/>
</dbReference>
<proteinExistence type="inferred from homology"/>
<dbReference type="InterPro" id="IPR005814">
    <property type="entry name" value="Aminotrans_3"/>
</dbReference>
<dbReference type="InterPro" id="IPR015424">
    <property type="entry name" value="PyrdxlP-dep_Trfase"/>
</dbReference>
<dbReference type="InterPro" id="IPR015421">
    <property type="entry name" value="PyrdxlP-dep_Trfase_major"/>
</dbReference>
<comment type="cofactor">
    <cofactor evidence="1">
        <name>pyridoxal 5'-phosphate</name>
        <dbReference type="ChEBI" id="CHEBI:597326"/>
    </cofactor>
</comment>
<dbReference type="Pfam" id="PF00202">
    <property type="entry name" value="Aminotran_3"/>
    <property type="match status" value="1"/>
</dbReference>
<evidence type="ECO:0000256" key="3">
    <source>
        <dbReference type="RuleBase" id="RU003560"/>
    </source>
</evidence>
<dbReference type="Gene3D" id="3.90.1150.10">
    <property type="entry name" value="Aspartate Aminotransferase, domain 1"/>
    <property type="match status" value="1"/>
</dbReference>
<comment type="similarity">
    <text evidence="3">Belongs to the class-III pyridoxal-phosphate-dependent aminotransferase family.</text>
</comment>
<dbReference type="Gene3D" id="3.40.640.10">
    <property type="entry name" value="Type I PLP-dependent aspartate aminotransferase-like (Major domain)"/>
    <property type="match status" value="1"/>
</dbReference>
<gene>
    <name evidence="4" type="ORF">JF887_07915</name>
</gene>
<keyword evidence="4" id="KW-0808">Transferase</keyword>
<evidence type="ECO:0000256" key="1">
    <source>
        <dbReference type="ARBA" id="ARBA00001933"/>
    </source>
</evidence>
<evidence type="ECO:0000313" key="4">
    <source>
        <dbReference type="EMBL" id="MBJ7609344.1"/>
    </source>
</evidence>
<dbReference type="InterPro" id="IPR049704">
    <property type="entry name" value="Aminotrans_3_PPA_site"/>
</dbReference>
<dbReference type="Proteomes" id="UP000614410">
    <property type="component" value="Unassembled WGS sequence"/>
</dbReference>
<sequence length="400" mass="41947">MTDISAELAERAARVLPGGATHASRTYSPPLYVSRAQASHKWLVDGRELVDFTMGHGALLLGHAHPAVVEAVCDQAARGTHYGAGHPLEVEWAERICAAVASVDEVRFTASGTEAVMLALRVARAATSRDVVIKLDEHFHGWSDAVSVNIEGGVARPAPGVPSSQVQSTRVIPSGDVEALRAELARGDVAAVIFEGSGAHYGRIPLPDGWATAARQECDRAGALLVIDEVVTGFRVAPGGMQSVLGIRPDLSVFGKIMAGGLPGGAVGGRRQLMELLATTIAHPGTFNANPLTASAGIATLELCADGRPQQVATAFAIQLQAGWEDVLRRRGVEGGVRRLASILHLGLADPQRQAVLATRLREQGVDLLHTSAFCSAVHTQQDLELTVGALDDVLSAVRA</sequence>
<reference evidence="4 5" key="1">
    <citation type="submission" date="2020-10" db="EMBL/GenBank/DDBJ databases">
        <title>Ca. Dormibacterota MAGs.</title>
        <authorList>
            <person name="Montgomery K."/>
        </authorList>
    </citation>
    <scope>NUCLEOTIDE SEQUENCE [LARGE SCALE GENOMIC DNA]</scope>
    <source>
        <strain evidence="4">Mitchell_Peninsula_5</strain>
    </source>
</reference>
<organism evidence="4 5">
    <name type="scientific">Candidatus Amunia macphersoniae</name>
    <dbReference type="NCBI Taxonomy" id="3127014"/>
    <lineage>
        <taxon>Bacteria</taxon>
        <taxon>Bacillati</taxon>
        <taxon>Candidatus Dormiibacterota</taxon>
        <taxon>Candidatus Dormibacteria</taxon>
        <taxon>Candidatus Aeolococcales</taxon>
        <taxon>Candidatus Aeolococcaceae</taxon>
        <taxon>Candidatus Amunia</taxon>
    </lineage>
</organism>
<dbReference type="PANTHER" id="PTHR43713:SF3">
    <property type="entry name" value="GLUTAMATE-1-SEMIALDEHYDE 2,1-AMINOMUTASE 1, CHLOROPLASTIC-RELATED"/>
    <property type="match status" value="1"/>
</dbReference>
<dbReference type="PANTHER" id="PTHR43713">
    <property type="entry name" value="GLUTAMATE-1-SEMIALDEHYDE 2,1-AMINOMUTASE"/>
    <property type="match status" value="1"/>
</dbReference>
<dbReference type="EMBL" id="JAEKNN010000036">
    <property type="protein sequence ID" value="MBJ7609344.1"/>
    <property type="molecule type" value="Genomic_DNA"/>
</dbReference>